<feature type="binding site" evidence="15">
    <location>
        <position position="214"/>
    </location>
    <ligand>
        <name>substrate</name>
    </ligand>
</feature>
<reference evidence="18" key="1">
    <citation type="submission" date="2008-06" db="EMBL/GenBank/DDBJ databases">
        <title>Complete sequence of Chlorobaculum parvum NCIB 8327.</title>
        <authorList>
            <consortium name="US DOE Joint Genome Institute"/>
            <person name="Lucas S."/>
            <person name="Copeland A."/>
            <person name="Lapidus A."/>
            <person name="Glavina del Rio T."/>
            <person name="Dalin E."/>
            <person name="Tice H."/>
            <person name="Bruce D."/>
            <person name="Goodwin L."/>
            <person name="Pitluck S."/>
            <person name="Schmutz J."/>
            <person name="Larimer F."/>
            <person name="Land M."/>
            <person name="Hauser L."/>
            <person name="Kyrpides N."/>
            <person name="Mikhailova N."/>
            <person name="Zhao F."/>
            <person name="Li T."/>
            <person name="Liu Z."/>
            <person name="Overmann J."/>
            <person name="Bryant D.A."/>
            <person name="Richardson P."/>
        </authorList>
    </citation>
    <scope>NUCLEOTIDE SEQUENCE [LARGE SCALE GENOMIC DNA]</scope>
    <source>
        <strain evidence="18">NCIB 8327</strain>
    </source>
</reference>
<dbReference type="OrthoDB" id="9800865at2"/>
<organism evidence="18 19">
    <name type="scientific">Chlorobaculum parvum (strain DSM 263 / NCIMB 8327)</name>
    <name type="common">Chlorobium vibrioforme subsp. thiosulfatophilum</name>
    <dbReference type="NCBI Taxonomy" id="517417"/>
    <lineage>
        <taxon>Bacteria</taxon>
        <taxon>Pseudomonadati</taxon>
        <taxon>Chlorobiota</taxon>
        <taxon>Chlorobiia</taxon>
        <taxon>Chlorobiales</taxon>
        <taxon>Chlorobiaceae</taxon>
        <taxon>Chlorobaculum</taxon>
    </lineage>
</organism>
<dbReference type="Gene3D" id="3.40.430.10">
    <property type="entry name" value="Dihydrofolate Reductase, subunit A"/>
    <property type="match status" value="1"/>
</dbReference>
<evidence type="ECO:0000259" key="17">
    <source>
        <dbReference type="PROSITE" id="PS51747"/>
    </source>
</evidence>
<feature type="binding site" evidence="15">
    <location>
        <position position="206"/>
    </location>
    <ligand>
        <name>substrate</name>
    </ligand>
</feature>
<dbReference type="UniPathway" id="UPA00275">
    <property type="reaction ID" value="UER00401"/>
</dbReference>
<dbReference type="PIRSF" id="PIRSF006769">
    <property type="entry name" value="RibD"/>
    <property type="match status" value="1"/>
</dbReference>
<comment type="cofactor">
    <cofactor evidence="13 16">
        <name>Zn(2+)</name>
        <dbReference type="ChEBI" id="CHEBI:29105"/>
    </cofactor>
    <text evidence="13 16">Binds 1 zinc ion.</text>
</comment>
<dbReference type="SUPFAM" id="SSF53597">
    <property type="entry name" value="Dihydrofolate reductase-like"/>
    <property type="match status" value="1"/>
</dbReference>
<feature type="binding site" evidence="15">
    <location>
        <position position="302"/>
    </location>
    <ligand>
        <name>substrate</name>
    </ligand>
</feature>
<name>B3QMH7_CHLP8</name>
<comment type="catalytic activity">
    <reaction evidence="13">
        <text>5-amino-6-(5-phospho-D-ribitylamino)uracil + NADP(+) = 5-amino-6-(5-phospho-D-ribosylamino)uracil + NADPH + H(+)</text>
        <dbReference type="Rhea" id="RHEA:17845"/>
        <dbReference type="ChEBI" id="CHEBI:15378"/>
        <dbReference type="ChEBI" id="CHEBI:57783"/>
        <dbReference type="ChEBI" id="CHEBI:58349"/>
        <dbReference type="ChEBI" id="CHEBI:58421"/>
        <dbReference type="ChEBI" id="CHEBI:58453"/>
        <dbReference type="EC" id="1.1.1.193"/>
    </reaction>
</comment>
<dbReference type="AlphaFoldDB" id="B3QMH7"/>
<evidence type="ECO:0000256" key="10">
    <source>
        <dbReference type="ARBA" id="ARBA00022857"/>
    </source>
</evidence>
<feature type="binding site" evidence="15">
    <location>
        <position position="164"/>
    </location>
    <ligand>
        <name>NADP(+)</name>
        <dbReference type="ChEBI" id="CHEBI:58349"/>
    </ligand>
</feature>
<dbReference type="GO" id="GO:0008835">
    <property type="term" value="F:diaminohydroxyphosphoribosylaminopyrimidine deaminase activity"/>
    <property type="evidence" value="ECO:0007669"/>
    <property type="project" value="UniProtKB-EC"/>
</dbReference>
<sequence>MNPNVGMRPEDEGHMRRCLELAERGAGSVSPNPMVGSVIVHDGRVIGEGWHQKYGGPHAEPHAIASVEDEALLRQSTLYVNLEPCSHHGKTPPCADLIVEKCIPRVVVGCLDPHKKVAGKGIARLREAGVEVTVGVLEAESERLNEAFMTSHRKGRPFVALKTAQTLDGRIATSLGASKWITGEASRCEVHRLRCAYDAVLCGASTALADDAELTVRFCAGRQPLRVLLDPRLQVPHEFRIFNDAAKTLVFALRDEAEPVLVSQLEARGVEVVLIGQSEGTLDLAQVFAELHRRRVLSVMVEGGSRLSAAMVRSGIVDKYYVFIAPKLFGDDGLPSFGPLDVIRPDMATKLSFTRVERFGEDLLVEAYPVR</sequence>
<feature type="binding site" evidence="15">
    <location>
        <position position="194"/>
    </location>
    <ligand>
        <name>substrate</name>
    </ligand>
</feature>
<evidence type="ECO:0000313" key="18">
    <source>
        <dbReference type="EMBL" id="ACF11130.1"/>
    </source>
</evidence>
<dbReference type="EC" id="1.1.1.193" evidence="13"/>
<dbReference type="EMBL" id="CP001099">
    <property type="protein sequence ID" value="ACF11130.1"/>
    <property type="molecule type" value="Genomic_DNA"/>
</dbReference>
<proteinExistence type="inferred from homology"/>
<comment type="pathway">
    <text evidence="2 13">Cofactor biosynthesis; riboflavin biosynthesis; 5-amino-6-(D-ribitylamino)uracil from GTP: step 2/4.</text>
</comment>
<dbReference type="PANTHER" id="PTHR38011">
    <property type="entry name" value="DIHYDROFOLATE REDUCTASE FAMILY PROTEIN (AFU_ORTHOLOGUE AFUA_8G06820)"/>
    <property type="match status" value="1"/>
</dbReference>
<comment type="function">
    <text evidence="1 13">Converts 2,5-diamino-6-(ribosylamino)-4(3h)-pyrimidinone 5'-phosphate into 5-amino-6-(ribosylamino)-2,4(1h,3h)-pyrimidinedione 5'-phosphate.</text>
</comment>
<dbReference type="Gene3D" id="3.40.140.10">
    <property type="entry name" value="Cytidine Deaminase, domain 2"/>
    <property type="match status" value="1"/>
</dbReference>
<feature type="binding site" evidence="16">
    <location>
        <position position="85"/>
    </location>
    <ligand>
        <name>Zn(2+)</name>
        <dbReference type="ChEBI" id="CHEBI:29105"/>
        <note>catalytic</note>
    </ligand>
</feature>
<evidence type="ECO:0000256" key="13">
    <source>
        <dbReference type="PIRNR" id="PIRNR006769"/>
    </source>
</evidence>
<dbReference type="PROSITE" id="PS00903">
    <property type="entry name" value="CYT_DCMP_DEAMINASES_1"/>
    <property type="match status" value="1"/>
</dbReference>
<accession>B3QMH7</accession>
<feature type="binding site" evidence="15">
    <location>
        <begin position="304"/>
        <end position="310"/>
    </location>
    <ligand>
        <name>NADP(+)</name>
        <dbReference type="ChEBI" id="CHEBI:58349"/>
    </ligand>
</feature>
<protein>
    <recommendedName>
        <fullName evidence="13">Riboflavin biosynthesis protein RibD</fullName>
    </recommendedName>
    <domain>
        <recommendedName>
            <fullName evidence="13">Diaminohydroxyphosphoribosylaminopyrimidine deaminase</fullName>
            <shortName evidence="13">DRAP deaminase</shortName>
            <ecNumber evidence="13">3.5.4.26</ecNumber>
        </recommendedName>
        <alternativeName>
            <fullName evidence="13">Riboflavin-specific deaminase</fullName>
        </alternativeName>
    </domain>
    <domain>
        <recommendedName>
            <fullName evidence="13">5-amino-6-(5-phosphoribosylamino)uracil reductase</fullName>
            <ecNumber evidence="13">1.1.1.193</ecNumber>
        </recommendedName>
        <alternativeName>
            <fullName evidence="13">HTP reductase</fullName>
        </alternativeName>
    </domain>
</protein>
<dbReference type="EC" id="3.5.4.26" evidence="13"/>
<dbReference type="PROSITE" id="PS51747">
    <property type="entry name" value="CYT_DCMP_DEAMINASES_2"/>
    <property type="match status" value="1"/>
</dbReference>
<dbReference type="Pfam" id="PF00383">
    <property type="entry name" value="dCMP_cyt_deam_1"/>
    <property type="match status" value="1"/>
</dbReference>
<dbReference type="GO" id="GO:0050661">
    <property type="term" value="F:NADP binding"/>
    <property type="evidence" value="ECO:0007669"/>
    <property type="project" value="InterPro"/>
</dbReference>
<dbReference type="InterPro" id="IPR024072">
    <property type="entry name" value="DHFR-like_dom_sf"/>
</dbReference>
<keyword evidence="10 13" id="KW-0521">NADP</keyword>
<dbReference type="FunFam" id="3.40.140.10:FF:000025">
    <property type="entry name" value="Riboflavin biosynthesis protein RibD"/>
    <property type="match status" value="1"/>
</dbReference>
<evidence type="ECO:0000256" key="11">
    <source>
        <dbReference type="ARBA" id="ARBA00023002"/>
    </source>
</evidence>
<dbReference type="InterPro" id="IPR016192">
    <property type="entry name" value="APOBEC/CMP_deaminase_Zn-bd"/>
</dbReference>
<dbReference type="NCBIfam" id="TIGR00326">
    <property type="entry name" value="eubact_ribD"/>
    <property type="match status" value="1"/>
</dbReference>
<keyword evidence="19" id="KW-1185">Reference proteome</keyword>
<evidence type="ECO:0000256" key="9">
    <source>
        <dbReference type="ARBA" id="ARBA00022833"/>
    </source>
</evidence>
<feature type="binding site" evidence="15">
    <location>
        <position position="217"/>
    </location>
    <ligand>
        <name>substrate</name>
    </ligand>
</feature>
<dbReference type="SUPFAM" id="SSF53927">
    <property type="entry name" value="Cytidine deaminase-like"/>
    <property type="match status" value="1"/>
</dbReference>
<feature type="binding site" evidence="15">
    <location>
        <position position="210"/>
    </location>
    <ligand>
        <name>NADP(+)</name>
        <dbReference type="ChEBI" id="CHEBI:58349"/>
    </ligand>
</feature>
<evidence type="ECO:0000256" key="16">
    <source>
        <dbReference type="PIRSR" id="PIRSR006769-3"/>
    </source>
</evidence>
<evidence type="ECO:0000256" key="3">
    <source>
        <dbReference type="ARBA" id="ARBA00004910"/>
    </source>
</evidence>
<feature type="binding site" evidence="16">
    <location>
        <position position="58"/>
    </location>
    <ligand>
        <name>Zn(2+)</name>
        <dbReference type="ChEBI" id="CHEBI:29105"/>
        <note>catalytic</note>
    </ligand>
</feature>
<comment type="catalytic activity">
    <reaction evidence="13">
        <text>2,5-diamino-6-hydroxy-4-(5-phosphoribosylamino)-pyrimidine + H2O + H(+) = 5-amino-6-(5-phospho-D-ribosylamino)uracil + NH4(+)</text>
        <dbReference type="Rhea" id="RHEA:21868"/>
        <dbReference type="ChEBI" id="CHEBI:15377"/>
        <dbReference type="ChEBI" id="CHEBI:15378"/>
        <dbReference type="ChEBI" id="CHEBI:28938"/>
        <dbReference type="ChEBI" id="CHEBI:58453"/>
        <dbReference type="ChEBI" id="CHEBI:58614"/>
        <dbReference type="EC" id="3.5.4.26"/>
    </reaction>
</comment>
<feature type="binding site" evidence="16">
    <location>
        <position position="94"/>
    </location>
    <ligand>
        <name>Zn(2+)</name>
        <dbReference type="ChEBI" id="CHEBI:29105"/>
        <note>catalytic</note>
    </ligand>
</feature>
<evidence type="ECO:0000256" key="4">
    <source>
        <dbReference type="ARBA" id="ARBA00005259"/>
    </source>
</evidence>
<keyword evidence="11 13" id="KW-0560">Oxidoreductase</keyword>
<keyword evidence="8 13" id="KW-0378">Hydrolase</keyword>
<dbReference type="GO" id="GO:0008703">
    <property type="term" value="F:5-amino-6-(5-phosphoribosylamino)uracil reductase activity"/>
    <property type="evidence" value="ECO:0007669"/>
    <property type="project" value="UniProtKB-EC"/>
</dbReference>
<comment type="similarity">
    <text evidence="4 13">In the N-terminal section; belongs to the cytidine and deoxycytidylate deaminase family.</text>
</comment>
<dbReference type="NCBIfam" id="TIGR00227">
    <property type="entry name" value="ribD_Cterm"/>
    <property type="match status" value="1"/>
</dbReference>
<dbReference type="GO" id="GO:0008270">
    <property type="term" value="F:zinc ion binding"/>
    <property type="evidence" value="ECO:0007669"/>
    <property type="project" value="InterPro"/>
</dbReference>
<dbReference type="InterPro" id="IPR011549">
    <property type="entry name" value="RibD_C"/>
</dbReference>
<comment type="pathway">
    <text evidence="3 13">Cofactor biosynthesis; riboflavin biosynthesis; 5-amino-6-(D-ribitylamino)uracil from GTP: step 3/4.</text>
</comment>
<evidence type="ECO:0000256" key="7">
    <source>
        <dbReference type="ARBA" id="ARBA00022723"/>
    </source>
</evidence>
<dbReference type="InterPro" id="IPR004794">
    <property type="entry name" value="Eubact_RibD"/>
</dbReference>
<dbReference type="CDD" id="cd01284">
    <property type="entry name" value="Riboflavin_deaminase-reductase"/>
    <property type="match status" value="1"/>
</dbReference>
<evidence type="ECO:0000256" key="1">
    <source>
        <dbReference type="ARBA" id="ARBA00002151"/>
    </source>
</evidence>
<dbReference type="KEGG" id="cpc:Cpar_0710"/>
<keyword evidence="7 13" id="KW-0479">Metal-binding</keyword>
<evidence type="ECO:0000256" key="15">
    <source>
        <dbReference type="PIRSR" id="PIRSR006769-2"/>
    </source>
</evidence>
<evidence type="ECO:0000256" key="6">
    <source>
        <dbReference type="ARBA" id="ARBA00022619"/>
    </source>
</evidence>
<keyword evidence="12" id="KW-0511">Multifunctional enzyme</keyword>
<evidence type="ECO:0000256" key="12">
    <source>
        <dbReference type="ARBA" id="ARBA00023268"/>
    </source>
</evidence>
<dbReference type="eggNOG" id="COG0117">
    <property type="taxonomic scope" value="Bacteria"/>
</dbReference>
<evidence type="ECO:0000256" key="5">
    <source>
        <dbReference type="ARBA" id="ARBA00007417"/>
    </source>
</evidence>
<dbReference type="RefSeq" id="WP_012501963.1">
    <property type="nucleotide sequence ID" value="NC_011027.1"/>
</dbReference>
<dbReference type="HOGENOM" id="CLU_036590_1_2_10"/>
<dbReference type="Proteomes" id="UP000008811">
    <property type="component" value="Chromosome"/>
</dbReference>
<feature type="domain" description="CMP/dCMP-type deaminase" evidence="17">
    <location>
        <begin position="9"/>
        <end position="133"/>
    </location>
</feature>
<keyword evidence="9 13" id="KW-0862">Zinc</keyword>
<comment type="similarity">
    <text evidence="5 13">In the C-terminal section; belongs to the HTP reductase family.</text>
</comment>
<feature type="active site" description="Proton donor" evidence="14">
    <location>
        <position position="60"/>
    </location>
</feature>
<evidence type="ECO:0000256" key="14">
    <source>
        <dbReference type="PIRSR" id="PIRSR006769-1"/>
    </source>
</evidence>
<keyword evidence="6 13" id="KW-0686">Riboflavin biosynthesis</keyword>
<evidence type="ECO:0000256" key="2">
    <source>
        <dbReference type="ARBA" id="ARBA00004882"/>
    </source>
</evidence>
<dbReference type="STRING" id="517417.Cpar_0710"/>
<dbReference type="InterPro" id="IPR050765">
    <property type="entry name" value="Riboflavin_Biosynth_HTPR"/>
</dbReference>
<dbReference type="eggNOG" id="COG1985">
    <property type="taxonomic scope" value="Bacteria"/>
</dbReference>
<evidence type="ECO:0000256" key="8">
    <source>
        <dbReference type="ARBA" id="ARBA00022801"/>
    </source>
</evidence>
<evidence type="ECO:0000313" key="19">
    <source>
        <dbReference type="Proteomes" id="UP000008811"/>
    </source>
</evidence>
<dbReference type="InterPro" id="IPR002125">
    <property type="entry name" value="CMP_dCMP_dom"/>
</dbReference>
<gene>
    <name evidence="18" type="ordered locus">Cpar_0710</name>
</gene>
<dbReference type="Pfam" id="PF01872">
    <property type="entry name" value="RibD_C"/>
    <property type="match status" value="1"/>
</dbReference>
<feature type="binding site" evidence="15">
    <location>
        <position position="178"/>
    </location>
    <ligand>
        <name>substrate</name>
    </ligand>
</feature>
<dbReference type="InterPro" id="IPR002734">
    <property type="entry name" value="RibDG_C"/>
</dbReference>
<dbReference type="InterPro" id="IPR016193">
    <property type="entry name" value="Cytidine_deaminase-like"/>
</dbReference>
<dbReference type="PANTHER" id="PTHR38011:SF7">
    <property type="entry name" value="2,5-DIAMINO-6-RIBOSYLAMINO-4(3H)-PYRIMIDINONE 5'-PHOSPHATE REDUCTASE"/>
    <property type="match status" value="1"/>
</dbReference>
<feature type="binding site" evidence="15">
    <location>
        <position position="180"/>
    </location>
    <ligand>
        <name>NADP(+)</name>
        <dbReference type="ChEBI" id="CHEBI:58349"/>
    </ligand>
</feature>
<dbReference type="GO" id="GO:0009231">
    <property type="term" value="P:riboflavin biosynthetic process"/>
    <property type="evidence" value="ECO:0007669"/>
    <property type="project" value="UniProtKB-UniPathway"/>
</dbReference>